<dbReference type="EMBL" id="MBEW02000022">
    <property type="protein sequence ID" value="RDY20718.1"/>
    <property type="molecule type" value="Genomic_DNA"/>
</dbReference>
<evidence type="ECO:0000313" key="4">
    <source>
        <dbReference type="Proteomes" id="UP000093352"/>
    </source>
</evidence>
<dbReference type="Pfam" id="PF20441">
    <property type="entry name" value="TerL_nuclease"/>
    <property type="match status" value="1"/>
</dbReference>
<dbReference type="InterPro" id="IPR046462">
    <property type="entry name" value="TerL_nuclease"/>
</dbReference>
<keyword evidence="4" id="KW-1185">Reference proteome</keyword>
<dbReference type="AlphaFoldDB" id="A0A371IJP9"/>
<evidence type="ECO:0000259" key="1">
    <source>
        <dbReference type="Pfam" id="PF03354"/>
    </source>
</evidence>
<dbReference type="Proteomes" id="UP000093352">
    <property type="component" value="Unassembled WGS sequence"/>
</dbReference>
<feature type="domain" description="Terminase large subunit-like ATPase" evidence="1">
    <location>
        <begin position="101"/>
        <end position="251"/>
    </location>
</feature>
<dbReference type="STRING" id="1871336.BBG48_05240"/>
<name>A0A371IJP9_9FIRM</name>
<proteinExistence type="predicted"/>
<evidence type="ECO:0000313" key="3">
    <source>
        <dbReference type="EMBL" id="RDY20718.1"/>
    </source>
</evidence>
<organism evidence="3 4">
    <name type="scientific">Criibacterium bergeronii</name>
    <dbReference type="NCBI Taxonomy" id="1871336"/>
    <lineage>
        <taxon>Bacteria</taxon>
        <taxon>Bacillati</taxon>
        <taxon>Bacillota</taxon>
        <taxon>Clostridia</taxon>
        <taxon>Peptostreptococcales</taxon>
        <taxon>Filifactoraceae</taxon>
        <taxon>Criibacterium</taxon>
    </lineage>
</organism>
<feature type="domain" description="Terminase large subunit-like endonuclease" evidence="2">
    <location>
        <begin position="264"/>
        <end position="524"/>
    </location>
</feature>
<comment type="caution">
    <text evidence="3">The sequence shown here is derived from an EMBL/GenBank/DDBJ whole genome shotgun (WGS) entry which is preliminary data.</text>
</comment>
<sequence length="564" mass="65726">MRGKKYHEYLQEWIDCVEKGKYYTCNEQKQLIKFIKPILDSDNVIFKPEIVEEYVKITEKYFFKLMPDQKFYASLIFGLFYKGGFDDDKNADNCDNLRLVFNQIFIMAGRGWGKNGFISSLAFFMTSANYGVEKYHVHIVAMSEEQARTSFQDCYDVISDMGEKGKRIYDYNLQKIRCKKTKSEIKYKTSNANTKDGGRPGCVIFDEVHAYENYQNIKVFTGGLGKVAYPRRIYITTDGEVRDGVLDDYKQRARQILCGEIEHKGFLPIIAKLDTIQEVGKPYLWEKANLRIDFSPDLKTEIETQYYEMLQNESMKEAFITKRMNLPYVSKVKTVCTWDDLIFACQGHEWLDLKGVECIGSIDFADLRDFASVGLRWKYKGKTYFRQHTFIHETSLQLTKFNIDIDECVKKGWATIVPAYKYPTISADLIADWFDEQAKQGYYVSKIKADSFRIQAIKEALQKRGLPEIIEVRSGSYSHNKVAPTIDVLFANKTLVLEDDKLMRWFVWNVKREVDKKGNVTYLKLEPIKRKTDGFFCFLHSLIDDDLQDYGVEGNTMNLGVYTY</sequence>
<evidence type="ECO:0000259" key="2">
    <source>
        <dbReference type="Pfam" id="PF20441"/>
    </source>
</evidence>
<dbReference type="PANTHER" id="PTHR41287">
    <property type="match status" value="1"/>
</dbReference>
<dbReference type="InterPro" id="IPR046461">
    <property type="entry name" value="TerL_ATPase"/>
</dbReference>
<dbReference type="Gene3D" id="3.40.50.300">
    <property type="entry name" value="P-loop containing nucleotide triphosphate hydrolases"/>
    <property type="match status" value="1"/>
</dbReference>
<accession>A0A371IJP9</accession>
<dbReference type="InterPro" id="IPR005021">
    <property type="entry name" value="Terminase_largesu-like"/>
</dbReference>
<gene>
    <name evidence="3" type="ORF">BBG48_008515</name>
</gene>
<reference evidence="3 4" key="1">
    <citation type="journal article" date="2016" name="Genome Announc.">
        <title>Draft Genome Sequence of Criibacterium bergeronii gen. nov., sp. nov., Strain CCRI-22567T, Isolated from a Vaginal Sample from a Woman with Bacterial Vaginosis.</title>
        <authorList>
            <person name="Maheux A.F."/>
            <person name="Berube E."/>
            <person name="Boudreau D.K."/>
            <person name="Raymond F."/>
            <person name="Corbeil J."/>
            <person name="Roy P.H."/>
            <person name="Boissinot M."/>
            <person name="Omar R.F."/>
        </authorList>
    </citation>
    <scope>NUCLEOTIDE SEQUENCE [LARGE SCALE GENOMIC DNA]</scope>
    <source>
        <strain evidence="3 4">CCRI-22567</strain>
    </source>
</reference>
<protein>
    <submittedName>
        <fullName evidence="3">Terminase large subunit</fullName>
    </submittedName>
</protein>
<dbReference type="InterPro" id="IPR027417">
    <property type="entry name" value="P-loop_NTPase"/>
</dbReference>
<dbReference type="RefSeq" id="WP_068914008.1">
    <property type="nucleotide sequence ID" value="NZ_MBEW02000022.1"/>
</dbReference>
<dbReference type="GO" id="GO:0004519">
    <property type="term" value="F:endonuclease activity"/>
    <property type="evidence" value="ECO:0007669"/>
    <property type="project" value="InterPro"/>
</dbReference>
<dbReference type="PANTHER" id="PTHR41287:SF1">
    <property type="entry name" value="PROTEIN YMFN"/>
    <property type="match status" value="1"/>
</dbReference>
<dbReference type="Pfam" id="PF03354">
    <property type="entry name" value="TerL_ATPase"/>
    <property type="match status" value="1"/>
</dbReference>